<dbReference type="Pfam" id="PF00535">
    <property type="entry name" value="Glycos_transf_2"/>
    <property type="match status" value="1"/>
</dbReference>
<dbReference type="EMBL" id="CP059693">
    <property type="protein sequence ID" value="WDE13287.1"/>
    <property type="molecule type" value="Genomic_DNA"/>
</dbReference>
<dbReference type="InterPro" id="IPR001173">
    <property type="entry name" value="Glyco_trans_2-like"/>
</dbReference>
<dbReference type="SUPFAM" id="SSF53448">
    <property type="entry name" value="Nucleotide-diphospho-sugar transferases"/>
    <property type="match status" value="1"/>
</dbReference>
<keyword evidence="3" id="KW-1185">Reference proteome</keyword>
<dbReference type="InterPro" id="IPR029044">
    <property type="entry name" value="Nucleotide-diphossugar_trans"/>
</dbReference>
<evidence type="ECO:0000313" key="2">
    <source>
        <dbReference type="EMBL" id="WDE13287.1"/>
    </source>
</evidence>
<dbReference type="Proteomes" id="UP001215231">
    <property type="component" value="Chromosome"/>
</dbReference>
<proteinExistence type="predicted"/>
<gene>
    <name evidence="2" type="ORF">H3N35_07560</name>
</gene>
<accession>A0ABY7VKU4</accession>
<dbReference type="CDD" id="cd00761">
    <property type="entry name" value="Glyco_tranf_GTA_type"/>
    <property type="match status" value="1"/>
</dbReference>
<dbReference type="RefSeq" id="WP_274053641.1">
    <property type="nucleotide sequence ID" value="NZ_CP059693.1"/>
</dbReference>
<dbReference type="Gene3D" id="3.90.550.10">
    <property type="entry name" value="Spore Coat Polysaccharide Biosynthesis Protein SpsA, Chain A"/>
    <property type="match status" value="1"/>
</dbReference>
<organism evidence="2 3">
    <name type="scientific">Thalassomonas haliotis</name>
    <dbReference type="NCBI Taxonomy" id="485448"/>
    <lineage>
        <taxon>Bacteria</taxon>
        <taxon>Pseudomonadati</taxon>
        <taxon>Pseudomonadota</taxon>
        <taxon>Gammaproteobacteria</taxon>
        <taxon>Alteromonadales</taxon>
        <taxon>Colwelliaceae</taxon>
        <taxon>Thalassomonas</taxon>
    </lineage>
</organism>
<protein>
    <submittedName>
        <fullName evidence="2">Glycosyltransferase family 2 protein</fullName>
    </submittedName>
</protein>
<feature type="domain" description="Glycosyltransferase 2-like" evidence="1">
    <location>
        <begin position="52"/>
        <end position="137"/>
    </location>
</feature>
<evidence type="ECO:0000313" key="3">
    <source>
        <dbReference type="Proteomes" id="UP001215231"/>
    </source>
</evidence>
<reference evidence="2 3" key="1">
    <citation type="journal article" date="2022" name="Mar. Drugs">
        <title>Bioassay-Guided Fractionation Leads to the Detection of Cholic Acid Generated by the Rare Thalassomonas sp.</title>
        <authorList>
            <person name="Pheiffer F."/>
            <person name="Schneider Y.K."/>
            <person name="Hansen E.H."/>
            <person name="Andersen J.H."/>
            <person name="Isaksson J."/>
            <person name="Busche T."/>
            <person name="R C."/>
            <person name="Kalinowski J."/>
            <person name="Zyl L.V."/>
            <person name="Trindade M."/>
        </authorList>
    </citation>
    <scope>NUCLEOTIDE SEQUENCE [LARGE SCALE GENOMIC DNA]</scope>
    <source>
        <strain evidence="2 3">A5K-61T</strain>
    </source>
</reference>
<name>A0ABY7VKU4_9GAMM</name>
<evidence type="ECO:0000259" key="1">
    <source>
        <dbReference type="Pfam" id="PF00535"/>
    </source>
</evidence>
<sequence>MLTFVISTLNDGLSNIQLPPEKPNVWYTIVHQYTKDYDFSGLEANPVLKSRNDLNYYELQGKGLSKSRNYGLSKVRTRYCYILDDDIALMEHAQEEVIAAFEKNINADIITFQHSDEFGKLKKNARLKAFFHNKFTIARVASIDIAIKVDSLRKHNLLFDSAFGLGTDLPSGEEFIFLSDCLKSGLIVLNSAAVITSHPQEASGIDFVSNREKILAKREMFKRVTGKKISMMMVLFYIKKLPSIISRNKFRTFTKTYFSLR</sequence>